<dbReference type="GO" id="GO:0046872">
    <property type="term" value="F:metal ion binding"/>
    <property type="evidence" value="ECO:0007669"/>
    <property type="project" value="UniProtKB-KW"/>
</dbReference>
<dbReference type="GO" id="GO:0008168">
    <property type="term" value="F:methyltransferase activity"/>
    <property type="evidence" value="ECO:0007669"/>
    <property type="project" value="InterPro"/>
</dbReference>
<dbReference type="SUPFAM" id="SSF53335">
    <property type="entry name" value="S-adenosyl-L-methionine-dependent methyltransferases"/>
    <property type="match status" value="1"/>
</dbReference>
<dbReference type="AlphaFoldDB" id="A0A815S4U9"/>
<name>A0A815S4U9_9BILA</name>
<dbReference type="PANTHER" id="PTHR31009">
    <property type="entry name" value="S-ADENOSYL-L-METHIONINE:CARBOXYL METHYLTRANSFERASE FAMILY PROTEIN"/>
    <property type="match status" value="1"/>
</dbReference>
<dbReference type="Proteomes" id="UP000681722">
    <property type="component" value="Unassembled WGS sequence"/>
</dbReference>
<evidence type="ECO:0000256" key="1">
    <source>
        <dbReference type="ARBA" id="ARBA00022723"/>
    </source>
</evidence>
<dbReference type="Proteomes" id="UP000663829">
    <property type="component" value="Unassembled WGS sequence"/>
</dbReference>
<sequence length="302" mass="35000">MQALIIADFGSSHGLNSIYAMKAIIKYLKTSKNEQRSFLIVHNDLPTNNWAILFDLLNKDGSYFGLANGRSFYEQCLPSNSLSIGYSSASLNWISCKPCNISNHCVSLFALNDEYEKFKQQARLDYTQFLEHRSNELLPGGVLILCIPCLSDKGLHGVEIAFQLLYKCAKLLPITEQELLDYTLPLYYRTDEELIDYDLFKKVSFKLIKSKLCEVRTDICTRFQQGELTLDEFAKDRTQFVRSWGEPSLREALEKNNHRSKEAVETLLEQFWNVYEREVKELSNQFDIYAFVTYLILKKDLI</sequence>
<dbReference type="EMBL" id="CAJOBC010086981">
    <property type="protein sequence ID" value="CAF4350909.1"/>
    <property type="molecule type" value="Genomic_DNA"/>
</dbReference>
<proteinExistence type="predicted"/>
<dbReference type="Pfam" id="PF03492">
    <property type="entry name" value="Methyltransf_7"/>
    <property type="match status" value="1"/>
</dbReference>
<evidence type="ECO:0000313" key="5">
    <source>
        <dbReference type="Proteomes" id="UP000663829"/>
    </source>
</evidence>
<dbReference type="InterPro" id="IPR042086">
    <property type="entry name" value="MeTrfase_capping"/>
</dbReference>
<dbReference type="OrthoDB" id="1890922at2759"/>
<keyword evidence="2" id="KW-0460">Magnesium</keyword>
<evidence type="ECO:0000313" key="3">
    <source>
        <dbReference type="EMBL" id="CAF1487039.1"/>
    </source>
</evidence>
<organism evidence="3 5">
    <name type="scientific">Didymodactylos carnosus</name>
    <dbReference type="NCBI Taxonomy" id="1234261"/>
    <lineage>
        <taxon>Eukaryota</taxon>
        <taxon>Metazoa</taxon>
        <taxon>Spiralia</taxon>
        <taxon>Gnathifera</taxon>
        <taxon>Rotifera</taxon>
        <taxon>Eurotatoria</taxon>
        <taxon>Bdelloidea</taxon>
        <taxon>Philodinida</taxon>
        <taxon>Philodinidae</taxon>
        <taxon>Didymodactylos</taxon>
    </lineage>
</organism>
<reference evidence="3" key="1">
    <citation type="submission" date="2021-02" db="EMBL/GenBank/DDBJ databases">
        <authorList>
            <person name="Nowell W R."/>
        </authorList>
    </citation>
    <scope>NUCLEOTIDE SEQUENCE</scope>
</reference>
<protein>
    <submittedName>
        <fullName evidence="3">Uncharacterized protein</fullName>
    </submittedName>
</protein>
<evidence type="ECO:0000256" key="2">
    <source>
        <dbReference type="ARBA" id="ARBA00022842"/>
    </source>
</evidence>
<comment type="caution">
    <text evidence="3">The sequence shown here is derived from an EMBL/GenBank/DDBJ whole genome shotgun (WGS) entry which is preliminary data.</text>
</comment>
<accession>A0A815S4U9</accession>
<gene>
    <name evidence="3" type="ORF">GPM918_LOCUS36086</name>
    <name evidence="4" type="ORF">SRO942_LOCUS36813</name>
</gene>
<keyword evidence="5" id="KW-1185">Reference proteome</keyword>
<evidence type="ECO:0000313" key="4">
    <source>
        <dbReference type="EMBL" id="CAF4350909.1"/>
    </source>
</evidence>
<dbReference type="InterPro" id="IPR029063">
    <property type="entry name" value="SAM-dependent_MTases_sf"/>
</dbReference>
<dbReference type="Gene3D" id="1.10.1200.270">
    <property type="entry name" value="Methyltransferase, alpha-helical capping domain"/>
    <property type="match status" value="1"/>
</dbReference>
<dbReference type="EMBL" id="CAJNOQ010021494">
    <property type="protein sequence ID" value="CAF1487039.1"/>
    <property type="molecule type" value="Genomic_DNA"/>
</dbReference>
<dbReference type="InterPro" id="IPR005299">
    <property type="entry name" value="MeTrfase_7"/>
</dbReference>
<keyword evidence="1" id="KW-0479">Metal-binding</keyword>
<dbReference type="Gene3D" id="3.40.50.150">
    <property type="entry name" value="Vaccinia Virus protein VP39"/>
    <property type="match status" value="1"/>
</dbReference>